<protein>
    <submittedName>
        <fullName evidence="5">DUF5067 domain-containing protein</fullName>
    </submittedName>
</protein>
<dbReference type="InterPro" id="IPR031989">
    <property type="entry name" value="DUF5067"/>
</dbReference>
<dbReference type="EMBL" id="CP093365">
    <property type="protein sequence ID" value="UQS83967.1"/>
    <property type="molecule type" value="Genomic_DNA"/>
</dbReference>
<accession>A0ABY4PF73</accession>
<feature type="compositionally biased region" description="Polar residues" evidence="2">
    <location>
        <begin position="157"/>
        <end position="173"/>
    </location>
</feature>
<feature type="transmembrane region" description="Helical" evidence="3">
    <location>
        <begin position="89"/>
        <end position="109"/>
    </location>
</feature>
<proteinExistence type="predicted"/>
<evidence type="ECO:0000256" key="2">
    <source>
        <dbReference type="SAM" id="MobiDB-lite"/>
    </source>
</evidence>
<dbReference type="Pfam" id="PF16729">
    <property type="entry name" value="DUF5067"/>
    <property type="match status" value="1"/>
</dbReference>
<evidence type="ECO:0000259" key="4">
    <source>
        <dbReference type="Pfam" id="PF16729"/>
    </source>
</evidence>
<feature type="domain" description="DUF5067" evidence="4">
    <location>
        <begin position="162"/>
        <end position="287"/>
    </location>
</feature>
<feature type="compositionally biased region" description="Polar residues" evidence="2">
    <location>
        <begin position="239"/>
        <end position="248"/>
    </location>
</feature>
<reference evidence="5 6" key="1">
    <citation type="journal article" date="2022" name="Int. J. Syst. Evol. Microbiol.">
        <title>Apilactobacillus apisilvae sp. nov., Nicolia spurrieriana gen. nov. sp. nov., Bombilactobacillus folatiphilus sp. nov. and Bombilactobacillus thymidiniphilus sp. nov., four new lactic acid bacterial isolates from stingless bees Tetragonula carbonaria and Austroplebeia australis.</title>
        <authorList>
            <person name="Oliphant S.A."/>
            <person name="Watson-Haigh N.S."/>
            <person name="Sumby K.M."/>
            <person name="Gardner J."/>
            <person name="Groom S."/>
            <person name="Jiranek V."/>
        </authorList>
    </citation>
    <scope>NUCLEOTIDE SEQUENCE [LARGE SCALE GENOMIC DNA]</scope>
    <source>
        <strain evidence="5 6">SG4_A1</strain>
    </source>
</reference>
<keyword evidence="3" id="KW-1133">Transmembrane helix</keyword>
<keyword evidence="3" id="KW-0472">Membrane</keyword>
<evidence type="ECO:0000313" key="5">
    <source>
        <dbReference type="EMBL" id="UQS83967.1"/>
    </source>
</evidence>
<gene>
    <name evidence="5" type="ORF">MOO47_01915</name>
</gene>
<evidence type="ECO:0000256" key="1">
    <source>
        <dbReference type="ARBA" id="ARBA00022729"/>
    </source>
</evidence>
<feature type="region of interest" description="Disordered" evidence="2">
    <location>
        <begin position="112"/>
        <end position="176"/>
    </location>
</feature>
<feature type="compositionally biased region" description="Low complexity" evidence="2">
    <location>
        <begin position="146"/>
        <end position="156"/>
    </location>
</feature>
<dbReference type="Proteomes" id="UP000831947">
    <property type="component" value="Chromosome"/>
</dbReference>
<name>A0ABY4PF73_9LACO</name>
<evidence type="ECO:0000256" key="3">
    <source>
        <dbReference type="SAM" id="Phobius"/>
    </source>
</evidence>
<feature type="region of interest" description="Disordered" evidence="2">
    <location>
        <begin position="1"/>
        <end position="66"/>
    </location>
</feature>
<keyword evidence="6" id="KW-1185">Reference proteome</keyword>
<dbReference type="Gene3D" id="2.60.40.1240">
    <property type="match status" value="1"/>
</dbReference>
<feature type="compositionally biased region" description="Polar residues" evidence="2">
    <location>
        <begin position="1"/>
        <end position="31"/>
    </location>
</feature>
<feature type="region of interest" description="Disordered" evidence="2">
    <location>
        <begin position="239"/>
        <end position="268"/>
    </location>
</feature>
<dbReference type="InterPro" id="IPR029050">
    <property type="entry name" value="Immunoprotect_excell_Ig-like"/>
</dbReference>
<keyword evidence="3" id="KW-0812">Transmembrane</keyword>
<organism evidence="5 6">
    <name type="scientific">Bombilactobacillus thymidiniphilus</name>
    <dbReference type="NCBI Taxonomy" id="2923363"/>
    <lineage>
        <taxon>Bacteria</taxon>
        <taxon>Bacillati</taxon>
        <taxon>Bacillota</taxon>
        <taxon>Bacilli</taxon>
        <taxon>Lactobacillales</taxon>
        <taxon>Lactobacillaceae</taxon>
        <taxon>Bombilactobacillus</taxon>
    </lineage>
</organism>
<sequence length="306" mass="34481">MPNNNHHNFKTTRNNQKSPTPSEAPQTPINNESKDILTPKPAYPSDKRPNYHAPQPAEAPVKNTAGKKTTLTANKQPSKSHKPWYKKPLFWIITVIVIIITLIGSFLIFQSRQDSESNPPAPKPDLTSNTLKKKKPNQENIKKASKASVSRSVNKSTNKNNSENQRNFKNPGSYSDMKYETDDFKIEIDNSSDGVKLISDTNSQPALYIRYTFTNNSKSDLKPADIVNQDIQLKQNEQILNTDGNINDDSTDDKNRLDTAQQPVTPGQSAQVAMMYQVNNTKDQISMFFMNLKTKQPLSTTQPFKL</sequence>
<feature type="compositionally biased region" description="Polar residues" evidence="2">
    <location>
        <begin position="258"/>
        <end position="268"/>
    </location>
</feature>
<dbReference type="RefSeq" id="WP_249513152.1">
    <property type="nucleotide sequence ID" value="NZ_CP093365.1"/>
</dbReference>
<keyword evidence="1" id="KW-0732">Signal</keyword>
<evidence type="ECO:0000313" key="6">
    <source>
        <dbReference type="Proteomes" id="UP000831947"/>
    </source>
</evidence>